<dbReference type="SUPFAM" id="SSF141571">
    <property type="entry name" value="Pentapeptide repeat-like"/>
    <property type="match status" value="1"/>
</dbReference>
<evidence type="ECO:0000313" key="2">
    <source>
        <dbReference type="Proteomes" id="UP000664385"/>
    </source>
</evidence>
<dbReference type="EMBL" id="JAEMWU010000001">
    <property type="protein sequence ID" value="MBN8206392.1"/>
    <property type="molecule type" value="Genomic_DNA"/>
</dbReference>
<dbReference type="Proteomes" id="UP000664385">
    <property type="component" value="Unassembled WGS sequence"/>
</dbReference>
<proteinExistence type="predicted"/>
<reference evidence="1" key="1">
    <citation type="submission" date="2020-12" db="EMBL/GenBank/DDBJ databases">
        <title>PHA producing bacteria isolated from mangrove.</title>
        <authorList>
            <person name="Zheng W."/>
            <person name="Yu S."/>
            <person name="Huang Y."/>
        </authorList>
    </citation>
    <scope>NUCLEOTIDE SEQUENCE</scope>
    <source>
        <strain evidence="1">GN8-5</strain>
    </source>
</reference>
<dbReference type="RefSeq" id="WP_179410592.1">
    <property type="nucleotide sequence ID" value="NZ_JAEMWU010000001.1"/>
</dbReference>
<protein>
    <submittedName>
        <fullName evidence="1">Pentapeptide repeat-containing protein</fullName>
    </submittedName>
</protein>
<organism evidence="1 2">
    <name type="scientific">Microbacterium esteraromaticum</name>
    <dbReference type="NCBI Taxonomy" id="57043"/>
    <lineage>
        <taxon>Bacteria</taxon>
        <taxon>Bacillati</taxon>
        <taxon>Actinomycetota</taxon>
        <taxon>Actinomycetes</taxon>
        <taxon>Micrococcales</taxon>
        <taxon>Microbacteriaceae</taxon>
        <taxon>Microbacterium</taxon>
    </lineage>
</organism>
<dbReference type="AlphaFoldDB" id="A0A939ITM2"/>
<evidence type="ECO:0000313" key="1">
    <source>
        <dbReference type="EMBL" id="MBN8206392.1"/>
    </source>
</evidence>
<gene>
    <name evidence="1" type="ORF">JF543_10540</name>
</gene>
<dbReference type="Gene3D" id="2.160.20.80">
    <property type="entry name" value="E3 ubiquitin-protein ligase SopA"/>
    <property type="match status" value="1"/>
</dbReference>
<sequence length="216" mass="23232">MASRTPAPKPPVVSAPDLPRQLADAAPAPRAEIVAARIALQDATDLTHATVEQCIIEGQATDVDMRWSTMFDVELADIRVAALQARALNGRRIRIVGGRIGTLDLTDARLSEIELRDVRIDYLNLGAARVDHLQVTGCSITTLDVPQAVLSRVAFENTRSDEVDPRDMRATDVDLRGLDALSYIDVTSLRGATLDGHQVQLLAPALAAAAGIRVLD</sequence>
<comment type="caution">
    <text evidence="1">The sequence shown here is derived from an EMBL/GenBank/DDBJ whole genome shotgun (WGS) entry which is preliminary data.</text>
</comment>
<name>A0A939ITM2_9MICO</name>
<accession>A0A939ITM2</accession>